<gene>
    <name evidence="3" type="ORF">GCM10011366_28280</name>
</gene>
<accession>A0A917BWV6</accession>
<dbReference type="SUPFAM" id="SSF47090">
    <property type="entry name" value="PGBD-like"/>
    <property type="match status" value="1"/>
</dbReference>
<feature type="region of interest" description="Disordered" evidence="1">
    <location>
        <begin position="204"/>
        <end position="242"/>
    </location>
</feature>
<evidence type="ECO:0000313" key="3">
    <source>
        <dbReference type="EMBL" id="GGF58772.1"/>
    </source>
</evidence>
<dbReference type="AlphaFoldDB" id="A0A917BWV6"/>
<sequence>MVNLRTPADVADREVMLRRLGYDVYDGPSTVRAGLCHPPPNGHAHRSDSTHYVDAGGGFGTPRAGGAVDVGKDPAVGVAVSEFEKAHLDDLAVVLKKAGFRVIWGVENHFDHLHFDYNVDGGHMLGPLQGPNGGFTVAQITDVQKRLRQLRRKNGRRYYSGTLDGLRQTHTRKAIRDFKRDHGLPVDDAPDRVMRQTLAAALRRQAAAKDTAAKNKASKDKGAKDKAPSVDTAPKDKEGGEGTAADLRARLARFRIAGPTSFSTSVAAASFVPPQGSGVLLAARGTSDETVGSLAAMRTGATFLLLRDDGGLPAPVRRHLASTGPDWVRVVGGFLAVPDATVALALRAAGIRF</sequence>
<dbReference type="Proteomes" id="UP000605670">
    <property type="component" value="Unassembled WGS sequence"/>
</dbReference>
<dbReference type="InterPro" id="IPR036365">
    <property type="entry name" value="PGBD-like_sf"/>
</dbReference>
<evidence type="ECO:0000313" key="4">
    <source>
        <dbReference type="Proteomes" id="UP000605670"/>
    </source>
</evidence>
<reference evidence="3" key="2">
    <citation type="submission" date="2020-09" db="EMBL/GenBank/DDBJ databases">
        <authorList>
            <person name="Sun Q."/>
            <person name="Zhou Y."/>
        </authorList>
    </citation>
    <scope>NUCLEOTIDE SEQUENCE</scope>
    <source>
        <strain evidence="3">CGMCC 1.12160</strain>
    </source>
</reference>
<proteinExistence type="predicted"/>
<evidence type="ECO:0000256" key="1">
    <source>
        <dbReference type="SAM" id="MobiDB-lite"/>
    </source>
</evidence>
<dbReference type="InterPro" id="IPR036366">
    <property type="entry name" value="PGBDSf"/>
</dbReference>
<dbReference type="RefSeq" id="WP_188431898.1">
    <property type="nucleotide sequence ID" value="NZ_BAABKH010000006.1"/>
</dbReference>
<evidence type="ECO:0000259" key="2">
    <source>
        <dbReference type="Pfam" id="PF01471"/>
    </source>
</evidence>
<dbReference type="EMBL" id="BMEM01000005">
    <property type="protein sequence ID" value="GGF58772.1"/>
    <property type="molecule type" value="Genomic_DNA"/>
</dbReference>
<protein>
    <recommendedName>
        <fullName evidence="2">Peptidoglycan binding-like domain-containing protein</fullName>
    </recommendedName>
</protein>
<name>A0A917BWV6_9MICO</name>
<keyword evidence="4" id="KW-1185">Reference proteome</keyword>
<dbReference type="Pfam" id="PF01471">
    <property type="entry name" value="PG_binding_1"/>
    <property type="match status" value="1"/>
</dbReference>
<feature type="compositionally biased region" description="Basic and acidic residues" evidence="1">
    <location>
        <begin position="211"/>
        <end position="240"/>
    </location>
</feature>
<reference evidence="3" key="1">
    <citation type="journal article" date="2014" name="Int. J. Syst. Evol. Microbiol.">
        <title>Complete genome sequence of Corynebacterium casei LMG S-19264T (=DSM 44701T), isolated from a smear-ripened cheese.</title>
        <authorList>
            <consortium name="US DOE Joint Genome Institute (JGI-PGF)"/>
            <person name="Walter F."/>
            <person name="Albersmeier A."/>
            <person name="Kalinowski J."/>
            <person name="Ruckert C."/>
        </authorList>
    </citation>
    <scope>NUCLEOTIDE SEQUENCE</scope>
    <source>
        <strain evidence="3">CGMCC 1.12160</strain>
    </source>
</reference>
<feature type="domain" description="Peptidoglycan binding-like" evidence="2">
    <location>
        <begin position="139"/>
        <end position="192"/>
    </location>
</feature>
<dbReference type="Gene3D" id="1.10.101.10">
    <property type="entry name" value="PGBD-like superfamily/PGBD"/>
    <property type="match status" value="1"/>
</dbReference>
<comment type="caution">
    <text evidence="3">The sequence shown here is derived from an EMBL/GenBank/DDBJ whole genome shotgun (WGS) entry which is preliminary data.</text>
</comment>
<dbReference type="InterPro" id="IPR002477">
    <property type="entry name" value="Peptidoglycan-bd-like"/>
</dbReference>
<organism evidence="3 4">
    <name type="scientific">Ornithinimicrobium tianjinense</name>
    <dbReference type="NCBI Taxonomy" id="1195761"/>
    <lineage>
        <taxon>Bacteria</taxon>
        <taxon>Bacillati</taxon>
        <taxon>Actinomycetota</taxon>
        <taxon>Actinomycetes</taxon>
        <taxon>Micrococcales</taxon>
        <taxon>Ornithinimicrobiaceae</taxon>
        <taxon>Ornithinimicrobium</taxon>
    </lineage>
</organism>